<keyword evidence="3" id="KW-1185">Reference proteome</keyword>
<feature type="compositionally biased region" description="Polar residues" evidence="1">
    <location>
        <begin position="46"/>
        <end position="58"/>
    </location>
</feature>
<protein>
    <submittedName>
        <fullName evidence="2">Uncharacterized protein</fullName>
    </submittedName>
</protein>
<comment type="caution">
    <text evidence="2">The sequence shown here is derived from an EMBL/GenBank/DDBJ whole genome shotgun (WGS) entry which is preliminary data.</text>
</comment>
<proteinExistence type="predicted"/>
<evidence type="ECO:0000313" key="2">
    <source>
        <dbReference type="EMBL" id="GBO36289.1"/>
    </source>
</evidence>
<name>A0A4Y2WGG0_ARAVE</name>
<dbReference type="Proteomes" id="UP000499080">
    <property type="component" value="Unassembled WGS sequence"/>
</dbReference>
<feature type="compositionally biased region" description="Low complexity" evidence="1">
    <location>
        <begin position="1"/>
        <end position="12"/>
    </location>
</feature>
<accession>A0A4Y2WGG0</accession>
<dbReference type="EMBL" id="BGPR01060425">
    <property type="protein sequence ID" value="GBO36289.1"/>
    <property type="molecule type" value="Genomic_DNA"/>
</dbReference>
<organism evidence="2 3">
    <name type="scientific">Araneus ventricosus</name>
    <name type="common">Orbweaver spider</name>
    <name type="synonym">Epeira ventricosa</name>
    <dbReference type="NCBI Taxonomy" id="182803"/>
    <lineage>
        <taxon>Eukaryota</taxon>
        <taxon>Metazoa</taxon>
        <taxon>Ecdysozoa</taxon>
        <taxon>Arthropoda</taxon>
        <taxon>Chelicerata</taxon>
        <taxon>Arachnida</taxon>
        <taxon>Araneae</taxon>
        <taxon>Araneomorphae</taxon>
        <taxon>Entelegynae</taxon>
        <taxon>Araneoidea</taxon>
        <taxon>Araneidae</taxon>
        <taxon>Araneus</taxon>
    </lineage>
</organism>
<sequence>MTRQISASSSSSDTEYSRTKQRQKVFDKTELDSEETEPYSEESTTVSKYGLSSKNLSKATKRYLDTYGLRRTRRLSNQYDT</sequence>
<dbReference type="AlphaFoldDB" id="A0A4Y2WGG0"/>
<evidence type="ECO:0000256" key="1">
    <source>
        <dbReference type="SAM" id="MobiDB-lite"/>
    </source>
</evidence>
<evidence type="ECO:0000313" key="3">
    <source>
        <dbReference type="Proteomes" id="UP000499080"/>
    </source>
</evidence>
<gene>
    <name evidence="2" type="ORF">AVEN_195916_1</name>
</gene>
<reference evidence="2 3" key="1">
    <citation type="journal article" date="2019" name="Sci. Rep.">
        <title>Orb-weaving spider Araneus ventricosus genome elucidates the spidroin gene catalogue.</title>
        <authorList>
            <person name="Kono N."/>
            <person name="Nakamura H."/>
            <person name="Ohtoshi R."/>
            <person name="Moran D.A.P."/>
            <person name="Shinohara A."/>
            <person name="Yoshida Y."/>
            <person name="Fujiwara M."/>
            <person name="Mori M."/>
            <person name="Tomita M."/>
            <person name="Arakawa K."/>
        </authorList>
    </citation>
    <scope>NUCLEOTIDE SEQUENCE [LARGE SCALE GENOMIC DNA]</scope>
</reference>
<feature type="region of interest" description="Disordered" evidence="1">
    <location>
        <begin position="1"/>
        <end position="81"/>
    </location>
</feature>